<proteinExistence type="predicted"/>
<dbReference type="OrthoDB" id="2435117at2759"/>
<evidence type="ECO:0000256" key="1">
    <source>
        <dbReference type="SAM" id="MobiDB-lite"/>
    </source>
</evidence>
<dbReference type="AlphaFoldDB" id="A0A197JMB9"/>
<feature type="compositionally biased region" description="Low complexity" evidence="1">
    <location>
        <begin position="51"/>
        <end position="61"/>
    </location>
</feature>
<feature type="transmembrane region" description="Helical" evidence="2">
    <location>
        <begin position="95"/>
        <end position="116"/>
    </location>
</feature>
<keyword evidence="2" id="KW-0472">Membrane</keyword>
<keyword evidence="2" id="KW-1133">Transmembrane helix</keyword>
<feature type="region of interest" description="Disordered" evidence="1">
    <location>
        <begin position="24"/>
        <end position="77"/>
    </location>
</feature>
<dbReference type="Proteomes" id="UP000078512">
    <property type="component" value="Unassembled WGS sequence"/>
</dbReference>
<keyword evidence="4" id="KW-1185">Reference proteome</keyword>
<organism evidence="3 4">
    <name type="scientific">Linnemannia elongata AG-77</name>
    <dbReference type="NCBI Taxonomy" id="1314771"/>
    <lineage>
        <taxon>Eukaryota</taxon>
        <taxon>Fungi</taxon>
        <taxon>Fungi incertae sedis</taxon>
        <taxon>Mucoromycota</taxon>
        <taxon>Mortierellomycotina</taxon>
        <taxon>Mortierellomycetes</taxon>
        <taxon>Mortierellales</taxon>
        <taxon>Mortierellaceae</taxon>
        <taxon>Linnemannia</taxon>
    </lineage>
</organism>
<keyword evidence="2" id="KW-0812">Transmembrane</keyword>
<evidence type="ECO:0000313" key="4">
    <source>
        <dbReference type="Proteomes" id="UP000078512"/>
    </source>
</evidence>
<evidence type="ECO:0000313" key="3">
    <source>
        <dbReference type="EMBL" id="OAQ26387.1"/>
    </source>
</evidence>
<name>A0A197JMB9_9FUNG</name>
<reference evidence="3 4" key="1">
    <citation type="submission" date="2016-05" db="EMBL/GenBank/DDBJ databases">
        <title>Genome sequencing reveals origins of a unique bacterial endosymbiosis in the earliest lineages of terrestrial Fungi.</title>
        <authorList>
            <consortium name="DOE Joint Genome Institute"/>
            <person name="Uehling J."/>
            <person name="Gryganskyi A."/>
            <person name="Hameed K."/>
            <person name="Tschaplinski T."/>
            <person name="Misztal P."/>
            <person name="Wu S."/>
            <person name="Desiro A."/>
            <person name="Vande Pol N."/>
            <person name="Du Z.-Y."/>
            <person name="Zienkiewicz A."/>
            <person name="Zienkiewicz K."/>
            <person name="Morin E."/>
            <person name="Tisserant E."/>
            <person name="Splivallo R."/>
            <person name="Hainaut M."/>
            <person name="Henrissat B."/>
            <person name="Ohm R."/>
            <person name="Kuo A."/>
            <person name="Yan J."/>
            <person name="Lipzen A."/>
            <person name="Nolan M."/>
            <person name="Labutti K."/>
            <person name="Barry K."/>
            <person name="Goldstein A."/>
            <person name="Labbe J."/>
            <person name="Schadt C."/>
            <person name="Tuskan G."/>
            <person name="Grigoriev I."/>
            <person name="Martin F."/>
            <person name="Vilgalys R."/>
            <person name="Bonito G."/>
        </authorList>
    </citation>
    <scope>NUCLEOTIDE SEQUENCE [LARGE SCALE GENOMIC DNA]</scope>
    <source>
        <strain evidence="3 4">AG-77</strain>
    </source>
</reference>
<protein>
    <submittedName>
        <fullName evidence="3">Uncharacterized protein</fullName>
    </submittedName>
</protein>
<accession>A0A197JMB9</accession>
<feature type="compositionally biased region" description="Polar residues" evidence="1">
    <location>
        <begin position="27"/>
        <end position="41"/>
    </location>
</feature>
<evidence type="ECO:0000256" key="2">
    <source>
        <dbReference type="SAM" id="Phobius"/>
    </source>
</evidence>
<sequence length="154" mass="15391">MASLMHCVIPQLVARSGASSIRHRSMATLSSSTPTKASNTIKGAAGKVSGNNATTAAAKAATPPPPPPSANANANAAAEENPLWELWRTHKHNKLAIGTVLVAALMGDAAVSWALFGKKNKDGEGEGSEDAAAVAAAVAAAERVANTSVAATVA</sequence>
<gene>
    <name evidence="3" type="ORF">K457DRAFT_22051</name>
</gene>
<dbReference type="EMBL" id="KV442067">
    <property type="protein sequence ID" value="OAQ26387.1"/>
    <property type="molecule type" value="Genomic_DNA"/>
</dbReference>